<dbReference type="AlphaFoldDB" id="A0A1X1PDD7"/>
<reference evidence="3 4" key="1">
    <citation type="submission" date="2017-04" db="EMBL/GenBank/DDBJ databases">
        <title>Burkholderia puraquae sp. nov., a novel Burkholderia cepacia complex species from hospital setting samples.</title>
        <authorList>
            <person name="Martina P."/>
            <person name="Leguizamon M."/>
            <person name="Prieto C."/>
            <person name="Sousa S."/>
            <person name="Montanaro P."/>
            <person name="Draghi W."/>
            <person name="Staembler M."/>
            <person name="Bettiol M."/>
            <person name="Figoli C."/>
            <person name="Palau J."/>
            <person name="Alvarez F."/>
            <person name="Benetti S."/>
            <person name="Anchat E."/>
            <person name="Vescina C."/>
            <person name="Ferreras J."/>
            <person name="Lasch P."/>
            <person name="Lagares A."/>
            <person name="Zorreguieta A."/>
            <person name="Yantorno O."/>
            <person name="Bosch A."/>
        </authorList>
    </citation>
    <scope>NUCLEOTIDE SEQUENCE [LARGE SCALE GENOMIC DNA]</scope>
    <source>
        <strain evidence="3 4">CAMPA 1040</strain>
    </source>
</reference>
<evidence type="ECO:0000313" key="5">
    <source>
        <dbReference type="Proteomes" id="UP000494135"/>
    </source>
</evidence>
<sequence length="80" mass="8817">MSIRNRKSRQAGALGALGVLVKRDGRKARKRLAPNDRRYDHDVERTMRRLSPADLSNQLADTDDGADAAAAGFADVRRTP</sequence>
<keyword evidence="4" id="KW-1185">Reference proteome</keyword>
<evidence type="ECO:0000313" key="3">
    <source>
        <dbReference type="EMBL" id="ORT83939.1"/>
    </source>
</evidence>
<dbReference type="OrthoDB" id="8779738at2"/>
<dbReference type="RefSeq" id="WP_085040841.1">
    <property type="nucleotide sequence ID" value="NZ_CADIKG010000003.1"/>
</dbReference>
<feature type="compositionally biased region" description="Basic and acidic residues" evidence="1">
    <location>
        <begin position="33"/>
        <end position="47"/>
    </location>
</feature>
<evidence type="ECO:0000313" key="4">
    <source>
        <dbReference type="Proteomes" id="UP000193146"/>
    </source>
</evidence>
<organism evidence="3 4">
    <name type="scientific">Burkholderia puraquae</name>
    <dbReference type="NCBI Taxonomy" id="1904757"/>
    <lineage>
        <taxon>Bacteria</taxon>
        <taxon>Pseudomonadati</taxon>
        <taxon>Pseudomonadota</taxon>
        <taxon>Betaproteobacteria</taxon>
        <taxon>Burkholderiales</taxon>
        <taxon>Burkholderiaceae</taxon>
        <taxon>Burkholderia</taxon>
        <taxon>Burkholderia cepacia complex</taxon>
    </lineage>
</organism>
<dbReference type="EMBL" id="CADIKG010000003">
    <property type="protein sequence ID" value="CAB3753660.1"/>
    <property type="molecule type" value="Genomic_DNA"/>
</dbReference>
<feature type="region of interest" description="Disordered" evidence="1">
    <location>
        <begin position="27"/>
        <end position="66"/>
    </location>
</feature>
<evidence type="ECO:0000256" key="1">
    <source>
        <dbReference type="SAM" id="MobiDB-lite"/>
    </source>
</evidence>
<dbReference type="Proteomes" id="UP000494135">
    <property type="component" value="Unassembled WGS sequence"/>
</dbReference>
<name>A0A1X1PDD7_9BURK</name>
<gene>
    <name evidence="3" type="ORF">B7G54_21090</name>
    <name evidence="2" type="ORF">LMG29660_02156</name>
</gene>
<evidence type="ECO:0000313" key="2">
    <source>
        <dbReference type="EMBL" id="CAB3753660.1"/>
    </source>
</evidence>
<reference evidence="2 5" key="2">
    <citation type="submission" date="2020-04" db="EMBL/GenBank/DDBJ databases">
        <authorList>
            <person name="De Canck E."/>
        </authorList>
    </citation>
    <scope>NUCLEOTIDE SEQUENCE [LARGE SCALE GENOMIC DNA]</scope>
    <source>
        <strain evidence="2 5">LMG 29660</strain>
    </source>
</reference>
<dbReference type="EMBL" id="NBYX01000011">
    <property type="protein sequence ID" value="ORT83939.1"/>
    <property type="molecule type" value="Genomic_DNA"/>
</dbReference>
<dbReference type="Proteomes" id="UP000193146">
    <property type="component" value="Unassembled WGS sequence"/>
</dbReference>
<protein>
    <submittedName>
        <fullName evidence="3">Uncharacterized protein</fullName>
    </submittedName>
</protein>
<proteinExistence type="predicted"/>
<accession>A0A1X1PDD7</accession>